<gene>
    <name evidence="3" type="primary">purE</name>
    <name evidence="6" type="ORF">C474_19454</name>
</gene>
<dbReference type="EMBL" id="AOIV01000043">
    <property type="protein sequence ID" value="ELZ26608.1"/>
    <property type="molecule type" value="Genomic_DNA"/>
</dbReference>
<keyword evidence="2 3" id="KW-0413">Isomerase</keyword>
<organism evidence="6 7">
    <name type="scientific">Halogeometricum pallidum JCM 14848</name>
    <dbReference type="NCBI Taxonomy" id="1227487"/>
    <lineage>
        <taxon>Archaea</taxon>
        <taxon>Methanobacteriati</taxon>
        <taxon>Methanobacteriota</taxon>
        <taxon>Stenosarchaea group</taxon>
        <taxon>Halobacteria</taxon>
        <taxon>Halobacteriales</taxon>
        <taxon>Haloferacaceae</taxon>
        <taxon>Halogeometricum</taxon>
    </lineage>
</organism>
<dbReference type="UniPathway" id="UPA00074">
    <property type="reaction ID" value="UER00943"/>
</dbReference>
<keyword evidence="1 3" id="KW-0658">Purine biosynthesis</keyword>
<feature type="domain" description="PurE" evidence="5">
    <location>
        <begin position="50"/>
        <end position="209"/>
    </location>
</feature>
<dbReference type="EC" id="5.4.99.18" evidence="3"/>
<feature type="binding site" evidence="3">
    <location>
        <position position="58"/>
    </location>
    <ligand>
        <name>substrate</name>
    </ligand>
</feature>
<dbReference type="Gene3D" id="3.40.50.1970">
    <property type="match status" value="1"/>
</dbReference>
<dbReference type="InterPro" id="IPR033747">
    <property type="entry name" value="PurE_ClassI"/>
</dbReference>
<comment type="pathway">
    <text evidence="3">Purine metabolism; IMP biosynthesis via de novo pathway; 5-amino-1-(5-phospho-D-ribosyl)imidazole-4-carboxylate from 5-amino-1-(5-phospho-D-ribosyl)imidazole (N5-CAIR route): step 2/2.</text>
</comment>
<dbReference type="Proteomes" id="UP000011513">
    <property type="component" value="Unassembled WGS sequence"/>
</dbReference>
<reference evidence="6 7" key="1">
    <citation type="journal article" date="2014" name="PLoS Genet.">
        <title>Phylogenetically driven sequencing of extremely halophilic archaea reveals strategies for static and dynamic osmo-response.</title>
        <authorList>
            <person name="Becker E.A."/>
            <person name="Seitzer P.M."/>
            <person name="Tritt A."/>
            <person name="Larsen D."/>
            <person name="Krusor M."/>
            <person name="Yao A.I."/>
            <person name="Wu D."/>
            <person name="Madern D."/>
            <person name="Eisen J.A."/>
            <person name="Darling A.E."/>
            <person name="Facciotti M.T."/>
        </authorList>
    </citation>
    <scope>NUCLEOTIDE SEQUENCE [LARGE SCALE GENOMIC DNA]</scope>
    <source>
        <strain evidence="6 7">JCM 14848</strain>
    </source>
</reference>
<comment type="catalytic activity">
    <reaction evidence="3">
        <text>5-carboxyamino-1-(5-phospho-D-ribosyl)imidazole + H(+) = 5-amino-1-(5-phospho-D-ribosyl)imidazole-4-carboxylate</text>
        <dbReference type="Rhea" id="RHEA:13193"/>
        <dbReference type="ChEBI" id="CHEBI:15378"/>
        <dbReference type="ChEBI" id="CHEBI:58730"/>
        <dbReference type="ChEBI" id="CHEBI:77657"/>
        <dbReference type="EC" id="5.4.99.18"/>
    </reaction>
</comment>
<dbReference type="eggNOG" id="arCOG02464">
    <property type="taxonomic scope" value="Archaea"/>
</dbReference>
<evidence type="ECO:0000259" key="5">
    <source>
        <dbReference type="SMART" id="SM01001"/>
    </source>
</evidence>
<comment type="similarity">
    <text evidence="3">Belongs to the AIR carboxylase family. Class I subfamily.</text>
</comment>
<name>M0CVG5_HALPD</name>
<evidence type="ECO:0000313" key="7">
    <source>
        <dbReference type="Proteomes" id="UP000011513"/>
    </source>
</evidence>
<evidence type="ECO:0000256" key="4">
    <source>
        <dbReference type="SAM" id="MobiDB-lite"/>
    </source>
</evidence>
<dbReference type="AlphaFoldDB" id="M0CVG5"/>
<keyword evidence="7" id="KW-1185">Reference proteome</keyword>
<dbReference type="HAMAP" id="MF_01929">
    <property type="entry name" value="PurE_classI"/>
    <property type="match status" value="1"/>
</dbReference>
<comment type="function">
    <text evidence="3">Catalyzes the conversion of N5-carboxyaminoimidazole ribonucleotide (N5-CAIR) to 4-carboxy-5-aminoimidazole ribonucleotide (CAIR).</text>
</comment>
<dbReference type="FunCoup" id="M0CVG5">
    <property type="interactions" value="11"/>
</dbReference>
<feature type="region of interest" description="Disordered" evidence="4">
    <location>
        <begin position="1"/>
        <end position="22"/>
    </location>
</feature>
<proteinExistence type="inferred from homology"/>
<sequence length="230" mass="24613">MRETCGTDCGSSESESEHIMTDDTDDVTVESLIDRLNEEADADADPEATPDVGIIMGSDSDLDVMRGAHEALDELGFAEQTDFRDAPEARFTYETYVVSAHRTPELMYAYGETAADRGLDVIIAGAGGKSADLPNMTASIAYPLPVVGVPVQEKSVDSVIGMPTGAPIVAVDAGKSFNAALSVVQMLAREHEELETRLVEYHESLTGGVARDSRDLHDLGVAGYVESREK</sequence>
<comment type="caution">
    <text evidence="6">The sequence shown here is derived from an EMBL/GenBank/DDBJ whole genome shotgun (WGS) entry which is preliminary data.</text>
</comment>
<dbReference type="NCBIfam" id="TIGR01162">
    <property type="entry name" value="purE"/>
    <property type="match status" value="1"/>
</dbReference>
<dbReference type="PANTHER" id="PTHR23046:SF2">
    <property type="entry name" value="PHOSPHORIBOSYLAMINOIMIDAZOLE CARBOXYLASE"/>
    <property type="match status" value="1"/>
</dbReference>
<dbReference type="GO" id="GO:0006189">
    <property type="term" value="P:'de novo' IMP biosynthetic process"/>
    <property type="evidence" value="ECO:0007669"/>
    <property type="project" value="UniProtKB-UniRule"/>
</dbReference>
<dbReference type="InterPro" id="IPR000031">
    <property type="entry name" value="PurE_dom"/>
</dbReference>
<dbReference type="Pfam" id="PF00731">
    <property type="entry name" value="AIRC"/>
    <property type="match status" value="1"/>
</dbReference>
<feature type="binding site" evidence="3">
    <location>
        <position position="61"/>
    </location>
    <ligand>
        <name>substrate</name>
    </ligand>
</feature>
<evidence type="ECO:0000313" key="6">
    <source>
        <dbReference type="EMBL" id="ELZ26608.1"/>
    </source>
</evidence>
<feature type="binding site" evidence="3">
    <location>
        <position position="102"/>
    </location>
    <ligand>
        <name>substrate</name>
    </ligand>
</feature>
<dbReference type="PANTHER" id="PTHR23046">
    <property type="entry name" value="PHOSPHORIBOSYLAMINOIMIDAZOLE CARBOXYLASE CATALYTIC SUBUNIT"/>
    <property type="match status" value="1"/>
</dbReference>
<dbReference type="PATRIC" id="fig|1227487.5.peg.3868"/>
<protein>
    <recommendedName>
        <fullName evidence="3">N5-carboxyaminoimidazole ribonucleotide mutase</fullName>
        <shortName evidence="3">N5-CAIR mutase</shortName>
        <ecNumber evidence="3">5.4.99.18</ecNumber>
    </recommendedName>
    <alternativeName>
        <fullName evidence="3">5-(carboxyamino)imidazole ribonucleotide mutase</fullName>
    </alternativeName>
</protein>
<dbReference type="GO" id="GO:0034023">
    <property type="term" value="F:5-(carboxyamino)imidazole ribonucleotide mutase activity"/>
    <property type="evidence" value="ECO:0007669"/>
    <property type="project" value="UniProtKB-UniRule"/>
</dbReference>
<evidence type="ECO:0000256" key="1">
    <source>
        <dbReference type="ARBA" id="ARBA00022755"/>
    </source>
</evidence>
<dbReference type="InParanoid" id="M0CVG5"/>
<accession>M0CVG5</accession>
<evidence type="ECO:0000256" key="2">
    <source>
        <dbReference type="ARBA" id="ARBA00023235"/>
    </source>
</evidence>
<dbReference type="InterPro" id="IPR024694">
    <property type="entry name" value="PurE_prokaryotes"/>
</dbReference>
<dbReference type="SUPFAM" id="SSF52255">
    <property type="entry name" value="N5-CAIR mutase (phosphoribosylaminoimidazole carboxylase, PurE)"/>
    <property type="match status" value="1"/>
</dbReference>
<evidence type="ECO:0000256" key="3">
    <source>
        <dbReference type="HAMAP-Rule" id="MF_01929"/>
    </source>
</evidence>
<dbReference type="SMART" id="SM01001">
    <property type="entry name" value="AIRC"/>
    <property type="match status" value="1"/>
</dbReference>